<dbReference type="Proteomes" id="UP001501153">
    <property type="component" value="Unassembled WGS sequence"/>
</dbReference>
<name>A0ABP8IG99_9BACT</name>
<organism evidence="1 2">
    <name type="scientific">Hymenobacter saemangeumensis</name>
    <dbReference type="NCBI Taxonomy" id="1084522"/>
    <lineage>
        <taxon>Bacteria</taxon>
        <taxon>Pseudomonadati</taxon>
        <taxon>Bacteroidota</taxon>
        <taxon>Cytophagia</taxon>
        <taxon>Cytophagales</taxon>
        <taxon>Hymenobacteraceae</taxon>
        <taxon>Hymenobacter</taxon>
    </lineage>
</organism>
<dbReference type="SUPFAM" id="SSF49452">
    <property type="entry name" value="Starch-binding domain-like"/>
    <property type="match status" value="1"/>
</dbReference>
<dbReference type="Gene3D" id="2.60.40.1120">
    <property type="entry name" value="Carboxypeptidase-like, regulatory domain"/>
    <property type="match status" value="1"/>
</dbReference>
<evidence type="ECO:0000313" key="1">
    <source>
        <dbReference type="EMBL" id="GAA4358017.1"/>
    </source>
</evidence>
<accession>A0ABP8IG99</accession>
<comment type="caution">
    <text evidence="1">The sequence shown here is derived from an EMBL/GenBank/DDBJ whole genome shotgun (WGS) entry which is preliminary data.</text>
</comment>
<evidence type="ECO:0008006" key="3">
    <source>
        <dbReference type="Google" id="ProtNLM"/>
    </source>
</evidence>
<gene>
    <name evidence="1" type="ORF">GCM10023185_23180</name>
</gene>
<dbReference type="InterPro" id="IPR013784">
    <property type="entry name" value="Carb-bd-like_fold"/>
</dbReference>
<protein>
    <recommendedName>
        <fullName evidence="3">Carboxypeptidase regulatory-like domain-containing protein</fullName>
    </recommendedName>
</protein>
<keyword evidence="2" id="KW-1185">Reference proteome</keyword>
<dbReference type="EMBL" id="BAABGZ010000026">
    <property type="protein sequence ID" value="GAA4358017.1"/>
    <property type="molecule type" value="Genomic_DNA"/>
</dbReference>
<reference evidence="2" key="1">
    <citation type="journal article" date="2019" name="Int. J. Syst. Evol. Microbiol.">
        <title>The Global Catalogue of Microorganisms (GCM) 10K type strain sequencing project: providing services to taxonomists for standard genome sequencing and annotation.</title>
        <authorList>
            <consortium name="The Broad Institute Genomics Platform"/>
            <consortium name="The Broad Institute Genome Sequencing Center for Infectious Disease"/>
            <person name="Wu L."/>
            <person name="Ma J."/>
        </authorList>
    </citation>
    <scope>NUCLEOTIDE SEQUENCE [LARGE SCALE GENOMIC DNA]</scope>
    <source>
        <strain evidence="2">JCM 17923</strain>
    </source>
</reference>
<evidence type="ECO:0000313" key="2">
    <source>
        <dbReference type="Proteomes" id="UP001501153"/>
    </source>
</evidence>
<proteinExistence type="predicted"/>
<sequence>MLTACAAPRPTLSQAPELPREYEVTRYKRRDLSGAPVLTGQVKLVQYQKLFTGVGICIWVDDDTKQNPERFHFTNEEGRYVRTLMPGTHLLKAGMIGINTAYVRDLTVEAGDSIRIDFCLRVQESASH</sequence>